<proteinExistence type="predicted"/>
<name>A0AAU8DQ08_9ACTN</name>
<organism evidence="2">
    <name type="scientific">Nakamurella sp. A5-74</name>
    <dbReference type="NCBI Taxonomy" id="3158264"/>
    <lineage>
        <taxon>Bacteria</taxon>
        <taxon>Bacillati</taxon>
        <taxon>Actinomycetota</taxon>
        <taxon>Actinomycetes</taxon>
        <taxon>Nakamurellales</taxon>
        <taxon>Nakamurellaceae</taxon>
        <taxon>Nakamurella</taxon>
    </lineage>
</organism>
<dbReference type="RefSeq" id="WP_353649023.1">
    <property type="nucleotide sequence ID" value="NZ_CP159218.1"/>
</dbReference>
<accession>A0AAU8DQ08</accession>
<keyword evidence="1" id="KW-0812">Transmembrane</keyword>
<dbReference type="AlphaFoldDB" id="A0AAU8DQ08"/>
<keyword evidence="1" id="KW-0472">Membrane</keyword>
<reference evidence="2" key="1">
    <citation type="submission" date="2024-05" db="EMBL/GenBank/DDBJ databases">
        <authorList>
            <person name="Cai S.Y."/>
            <person name="Jin L.M."/>
            <person name="Li H.R."/>
        </authorList>
    </citation>
    <scope>NUCLEOTIDE SEQUENCE</scope>
    <source>
        <strain evidence="2">A5-74</strain>
    </source>
</reference>
<keyword evidence="1" id="KW-1133">Transmembrane helix</keyword>
<evidence type="ECO:0000256" key="1">
    <source>
        <dbReference type="SAM" id="Phobius"/>
    </source>
</evidence>
<sequence length="319" mass="33455">MHDDPVTPTQGTIVQLRDGTPQDVTGRRRLTGLTVIAVAVIAMMLLTAGRARQVSGVAVVPPPPQIGDCVSIPDTDQVLEQMNEGEVPVLVSGPCQGARAGEVASLEDQRAYAQGDCWTPTLGYLGVPATAGPFLKSETAWQTRTAAMSYTFGPSPLQVAAGQLWSACVLVGLDTENFRPRPLIESARDAATRGGTAFDPFAICSDAPLSTEFTPCGGPHRYEMVADGFNLGPSEAEGLESCRALVSELTGLQDPSANGRLRVELIAYRYDDGGSLRKADYQQARTAGGGVTCTVSPVAPGEVLTMTLVGLGERPLPIG</sequence>
<feature type="transmembrane region" description="Helical" evidence="1">
    <location>
        <begin position="30"/>
        <end position="48"/>
    </location>
</feature>
<dbReference type="EMBL" id="CP159218">
    <property type="protein sequence ID" value="XCG63408.1"/>
    <property type="molecule type" value="Genomic_DNA"/>
</dbReference>
<protein>
    <recommendedName>
        <fullName evidence="3">Septum formation-related domain-containing protein</fullName>
    </recommendedName>
</protein>
<evidence type="ECO:0008006" key="3">
    <source>
        <dbReference type="Google" id="ProtNLM"/>
    </source>
</evidence>
<evidence type="ECO:0000313" key="2">
    <source>
        <dbReference type="EMBL" id="XCG63408.1"/>
    </source>
</evidence>
<gene>
    <name evidence="2" type="ORF">ABLG96_19765</name>
</gene>